<dbReference type="AlphaFoldDB" id="A0A1I7FWU8"/>
<dbReference type="OrthoDB" id="9779191at2"/>
<dbReference type="Proteomes" id="UP000183926">
    <property type="component" value="Unassembled WGS sequence"/>
</dbReference>
<feature type="domain" description="Outer membrane lipoprotein BamD-like" evidence="8">
    <location>
        <begin position="31"/>
        <end position="240"/>
    </location>
</feature>
<evidence type="ECO:0000256" key="4">
    <source>
        <dbReference type="ARBA" id="ARBA00023237"/>
    </source>
</evidence>
<evidence type="ECO:0000256" key="3">
    <source>
        <dbReference type="ARBA" id="ARBA00023139"/>
    </source>
</evidence>
<evidence type="ECO:0000256" key="1">
    <source>
        <dbReference type="ARBA" id="ARBA00022729"/>
    </source>
</evidence>
<evidence type="ECO:0000313" key="10">
    <source>
        <dbReference type="Proteomes" id="UP000183926"/>
    </source>
</evidence>
<organism evidence="9 10">
    <name type="scientific">Nitrosomonas eutropha</name>
    <dbReference type="NCBI Taxonomy" id="916"/>
    <lineage>
        <taxon>Bacteria</taxon>
        <taxon>Pseudomonadati</taxon>
        <taxon>Pseudomonadota</taxon>
        <taxon>Betaproteobacteria</taxon>
        <taxon>Nitrosomonadales</taxon>
        <taxon>Nitrosomonadaceae</taxon>
        <taxon>Nitrosomonas</taxon>
    </lineage>
</organism>
<comment type="subunit">
    <text evidence="6">Part of the Bam complex.</text>
</comment>
<keyword evidence="3 6" id="KW-0564">Palmitate</keyword>
<dbReference type="PANTHER" id="PTHR37423">
    <property type="entry name" value="SOLUBLE LYTIC MUREIN TRANSGLYCOSYLASE-RELATED"/>
    <property type="match status" value="1"/>
</dbReference>
<dbReference type="InterPro" id="IPR017689">
    <property type="entry name" value="BamD"/>
</dbReference>
<sequence length="267" mass="30823">MLRQFLAAWLMVLLAACGILSEKTVDNSQWSASKFYIEAKNELNEGNYSAAVKLFEALEARYPYGRFAQQAQLEIAYAYYKDQEQASAIAAADRFIQLYPHHHNIDYAYYIKGLASFNDDQGLLGYITTKIIKQDLSERDAKASRESFEDFKLLVTRYPDSKYTPDALQRMAYLVNALARGEIHVARYYMKRKAYIAAIRRAQFVLEEYPQTPATEEALYIMASAYNELGMIDLREDTEKVIKKNFPESAYLTDSGSLVAKPWWRIW</sequence>
<evidence type="ECO:0000256" key="7">
    <source>
        <dbReference type="SAM" id="SignalP"/>
    </source>
</evidence>
<evidence type="ECO:0000256" key="5">
    <source>
        <dbReference type="ARBA" id="ARBA00023288"/>
    </source>
</evidence>
<dbReference type="Gene3D" id="1.25.40.10">
    <property type="entry name" value="Tetratricopeptide repeat domain"/>
    <property type="match status" value="1"/>
</dbReference>
<proteinExistence type="inferred from homology"/>
<dbReference type="CDD" id="cd15830">
    <property type="entry name" value="BamD"/>
    <property type="match status" value="1"/>
</dbReference>
<dbReference type="GO" id="GO:0043165">
    <property type="term" value="P:Gram-negative-bacterium-type cell outer membrane assembly"/>
    <property type="evidence" value="ECO:0007669"/>
    <property type="project" value="UniProtKB-UniRule"/>
</dbReference>
<keyword evidence="1 6" id="KW-0732">Signal</keyword>
<evidence type="ECO:0000313" key="9">
    <source>
        <dbReference type="EMBL" id="SFU40679.1"/>
    </source>
</evidence>
<evidence type="ECO:0000256" key="2">
    <source>
        <dbReference type="ARBA" id="ARBA00023136"/>
    </source>
</evidence>
<dbReference type="EMBL" id="FPBL01000002">
    <property type="protein sequence ID" value="SFU40679.1"/>
    <property type="molecule type" value="Genomic_DNA"/>
</dbReference>
<dbReference type="InterPro" id="IPR011990">
    <property type="entry name" value="TPR-like_helical_dom_sf"/>
</dbReference>
<dbReference type="PANTHER" id="PTHR37423:SF1">
    <property type="entry name" value="OUTER MEMBRANE PROTEIN ASSEMBLY FACTOR BAMD"/>
    <property type="match status" value="1"/>
</dbReference>
<dbReference type="NCBIfam" id="TIGR03302">
    <property type="entry name" value="OM_YfiO"/>
    <property type="match status" value="1"/>
</dbReference>
<keyword evidence="5 6" id="KW-0449">Lipoprotein</keyword>
<name>A0A1I7FWU8_9PROT</name>
<protein>
    <recommendedName>
        <fullName evidence="6">Outer membrane protein assembly factor BamD</fullName>
    </recommendedName>
</protein>
<keyword evidence="2 6" id="KW-0472">Membrane</keyword>
<gene>
    <name evidence="6" type="primary">bamD</name>
    <name evidence="9" type="ORF">SAMN05216339_10254</name>
</gene>
<dbReference type="InterPro" id="IPR039565">
    <property type="entry name" value="BamD-like"/>
</dbReference>
<dbReference type="RefSeq" id="WP_074926932.1">
    <property type="nucleotide sequence ID" value="NZ_FPBL01000002.1"/>
</dbReference>
<dbReference type="Pfam" id="PF13525">
    <property type="entry name" value="YfiO"/>
    <property type="match status" value="1"/>
</dbReference>
<dbReference type="SUPFAM" id="SSF48452">
    <property type="entry name" value="TPR-like"/>
    <property type="match status" value="1"/>
</dbReference>
<feature type="signal peptide" evidence="7">
    <location>
        <begin position="1"/>
        <end position="21"/>
    </location>
</feature>
<dbReference type="PROSITE" id="PS51257">
    <property type="entry name" value="PROKAR_LIPOPROTEIN"/>
    <property type="match status" value="1"/>
</dbReference>
<keyword evidence="4 6" id="KW-0998">Cell outer membrane</keyword>
<reference evidence="9 10" key="1">
    <citation type="submission" date="2016-10" db="EMBL/GenBank/DDBJ databases">
        <authorList>
            <person name="de Groot N.N."/>
        </authorList>
    </citation>
    <scope>NUCLEOTIDE SEQUENCE [LARGE SCALE GENOMIC DNA]</scope>
    <source>
        <strain evidence="9 10">Nm24</strain>
    </source>
</reference>
<accession>A0A1I7FWU8</accession>
<comment type="subcellular location">
    <subcellularLocation>
        <location evidence="6">Cell outer membrane</location>
        <topology evidence="6">Lipid-anchor</topology>
    </subcellularLocation>
</comment>
<comment type="function">
    <text evidence="6">Part of the outer membrane protein assembly complex, which is involved in assembly and insertion of beta-barrel proteins into the outer membrane.</text>
</comment>
<dbReference type="GO" id="GO:1990063">
    <property type="term" value="C:Bam protein complex"/>
    <property type="evidence" value="ECO:0007669"/>
    <property type="project" value="TreeGrafter"/>
</dbReference>
<comment type="similarity">
    <text evidence="6">Belongs to the BamD family.</text>
</comment>
<evidence type="ECO:0000259" key="8">
    <source>
        <dbReference type="Pfam" id="PF13525"/>
    </source>
</evidence>
<dbReference type="GO" id="GO:0051205">
    <property type="term" value="P:protein insertion into membrane"/>
    <property type="evidence" value="ECO:0007669"/>
    <property type="project" value="UniProtKB-UniRule"/>
</dbReference>
<evidence type="ECO:0000256" key="6">
    <source>
        <dbReference type="HAMAP-Rule" id="MF_00922"/>
    </source>
</evidence>
<dbReference type="HAMAP" id="MF_00922">
    <property type="entry name" value="OM_assembly_BamD"/>
    <property type="match status" value="1"/>
</dbReference>
<feature type="chain" id="PRO_5010389450" description="Outer membrane protein assembly factor BamD" evidence="7">
    <location>
        <begin position="22"/>
        <end position="267"/>
    </location>
</feature>